<name>A0ABW5Q8B6_9BACI</name>
<dbReference type="Proteomes" id="UP001597452">
    <property type="component" value="Unassembled WGS sequence"/>
</dbReference>
<reference evidence="3" key="1">
    <citation type="journal article" date="2019" name="Int. J. Syst. Evol. Microbiol.">
        <title>The Global Catalogue of Microorganisms (GCM) 10K type strain sequencing project: providing services to taxonomists for standard genome sequencing and annotation.</title>
        <authorList>
            <consortium name="The Broad Institute Genomics Platform"/>
            <consortium name="The Broad Institute Genome Sequencing Center for Infectious Disease"/>
            <person name="Wu L."/>
            <person name="Ma J."/>
        </authorList>
    </citation>
    <scope>NUCLEOTIDE SEQUENCE [LARGE SCALE GENOMIC DNA]</scope>
    <source>
        <strain evidence="3">TISTR 1571</strain>
    </source>
</reference>
<dbReference type="EMBL" id="JBHUMZ010000011">
    <property type="protein sequence ID" value="MFD2637827.1"/>
    <property type="molecule type" value="Genomic_DNA"/>
</dbReference>
<protein>
    <submittedName>
        <fullName evidence="2">AAA family ATPase</fullName>
    </submittedName>
</protein>
<dbReference type="SUPFAM" id="SSF52540">
    <property type="entry name" value="P-loop containing nucleoside triphosphate hydrolases"/>
    <property type="match status" value="1"/>
</dbReference>
<dbReference type="RefSeq" id="WP_054752206.1">
    <property type="nucleotide sequence ID" value="NZ_JBHUMZ010000011.1"/>
</dbReference>
<evidence type="ECO:0000313" key="3">
    <source>
        <dbReference type="Proteomes" id="UP001597452"/>
    </source>
</evidence>
<feature type="domain" description="ORC1/DEAH AAA+ ATPase" evidence="1">
    <location>
        <begin position="6"/>
        <end position="79"/>
    </location>
</feature>
<dbReference type="Gene3D" id="3.40.50.300">
    <property type="entry name" value="P-loop containing nucleotide triphosphate hydrolases"/>
    <property type="match status" value="2"/>
</dbReference>
<proteinExistence type="predicted"/>
<dbReference type="Pfam" id="PF13401">
    <property type="entry name" value="AAA_22"/>
    <property type="match status" value="1"/>
</dbReference>
<accession>A0ABW5Q8B6</accession>
<dbReference type="InterPro" id="IPR027417">
    <property type="entry name" value="P-loop_NTPase"/>
</dbReference>
<evidence type="ECO:0000259" key="1">
    <source>
        <dbReference type="Pfam" id="PF13401"/>
    </source>
</evidence>
<sequence length="181" mass="20375">MSANSKVIAISGVSGSGKTTVTKALVQQLHNAKTFYFDTYDVEGPEDIVKWVEQGANYNEWDLSPLHTDIQSSLDQSYDYIILDYPFAYQNEQIARLIDCAIFIDTPLDVALARRIVRDSSNESTDEILNSMKHYLANGRKGYTQMLNTIKPDSDIIVEGNQSIDKIVEYIKSKIWGVKIG</sequence>
<dbReference type="InterPro" id="IPR049945">
    <property type="entry name" value="AAA_22"/>
</dbReference>
<evidence type="ECO:0000313" key="2">
    <source>
        <dbReference type="EMBL" id="MFD2637827.1"/>
    </source>
</evidence>
<gene>
    <name evidence="2" type="ORF">ACFSW4_02920</name>
</gene>
<keyword evidence="3" id="KW-1185">Reference proteome</keyword>
<organism evidence="2 3">
    <name type="scientific">Piscibacillus salipiscarius</name>
    <dbReference type="NCBI Taxonomy" id="299480"/>
    <lineage>
        <taxon>Bacteria</taxon>
        <taxon>Bacillati</taxon>
        <taxon>Bacillota</taxon>
        <taxon>Bacilli</taxon>
        <taxon>Bacillales</taxon>
        <taxon>Bacillaceae</taxon>
        <taxon>Piscibacillus</taxon>
    </lineage>
</organism>
<comment type="caution">
    <text evidence="2">The sequence shown here is derived from an EMBL/GenBank/DDBJ whole genome shotgun (WGS) entry which is preliminary data.</text>
</comment>
<dbReference type="NCBIfam" id="NF006085">
    <property type="entry name" value="PRK08233.1"/>
    <property type="match status" value="1"/>
</dbReference>